<dbReference type="Pfam" id="PF03466">
    <property type="entry name" value="LysR_substrate"/>
    <property type="match status" value="1"/>
</dbReference>
<comment type="similarity">
    <text evidence="1">Belongs to the LysR transcriptional regulatory family.</text>
</comment>
<evidence type="ECO:0000256" key="1">
    <source>
        <dbReference type="ARBA" id="ARBA00009437"/>
    </source>
</evidence>
<keyword evidence="2" id="KW-0805">Transcription regulation</keyword>
<dbReference type="Gene3D" id="3.40.190.290">
    <property type="match status" value="1"/>
</dbReference>
<dbReference type="InterPro" id="IPR036388">
    <property type="entry name" value="WH-like_DNA-bd_sf"/>
</dbReference>
<dbReference type="SUPFAM" id="SSF46785">
    <property type="entry name" value="Winged helix' DNA-binding domain"/>
    <property type="match status" value="1"/>
</dbReference>
<evidence type="ECO:0000256" key="4">
    <source>
        <dbReference type="ARBA" id="ARBA00023163"/>
    </source>
</evidence>
<gene>
    <name evidence="6" type="ORF">LPC04_04920</name>
</gene>
<keyword evidence="7" id="KW-1185">Reference proteome</keyword>
<dbReference type="PANTHER" id="PTHR30537">
    <property type="entry name" value="HTH-TYPE TRANSCRIPTIONAL REGULATOR"/>
    <property type="match status" value="1"/>
</dbReference>
<evidence type="ECO:0000313" key="7">
    <source>
        <dbReference type="Proteomes" id="UP001139353"/>
    </source>
</evidence>
<protein>
    <submittedName>
        <fullName evidence="6">LysR family transcriptional regulator</fullName>
    </submittedName>
</protein>
<dbReference type="FunFam" id="1.10.10.10:FF:000001">
    <property type="entry name" value="LysR family transcriptional regulator"/>
    <property type="match status" value="1"/>
</dbReference>
<keyword evidence="3" id="KW-0238">DNA-binding</keyword>
<keyword evidence="4" id="KW-0804">Transcription</keyword>
<proteinExistence type="inferred from homology"/>
<accession>A0A9X1YHY3</accession>
<dbReference type="Gene3D" id="1.10.10.10">
    <property type="entry name" value="Winged helix-like DNA-binding domain superfamily/Winged helix DNA-binding domain"/>
    <property type="match status" value="1"/>
</dbReference>
<dbReference type="GO" id="GO:0006351">
    <property type="term" value="P:DNA-templated transcription"/>
    <property type="evidence" value="ECO:0007669"/>
    <property type="project" value="TreeGrafter"/>
</dbReference>
<dbReference type="InterPro" id="IPR005119">
    <property type="entry name" value="LysR_subst-bd"/>
</dbReference>
<dbReference type="RefSeq" id="WP_275681066.1">
    <property type="nucleotide sequence ID" value="NZ_JAJLJH010000001.1"/>
</dbReference>
<dbReference type="InterPro" id="IPR036390">
    <property type="entry name" value="WH_DNA-bd_sf"/>
</dbReference>
<dbReference type="PANTHER" id="PTHR30537:SF5">
    <property type="entry name" value="HTH-TYPE TRANSCRIPTIONAL ACTIVATOR TTDR-RELATED"/>
    <property type="match status" value="1"/>
</dbReference>
<dbReference type="CDD" id="cd08422">
    <property type="entry name" value="PBP2_CrgA_like"/>
    <property type="match status" value="1"/>
</dbReference>
<dbReference type="GO" id="GO:0003700">
    <property type="term" value="F:DNA-binding transcription factor activity"/>
    <property type="evidence" value="ECO:0007669"/>
    <property type="project" value="InterPro"/>
</dbReference>
<dbReference type="GO" id="GO:0043565">
    <property type="term" value="F:sequence-specific DNA binding"/>
    <property type="evidence" value="ECO:0007669"/>
    <property type="project" value="TreeGrafter"/>
</dbReference>
<dbReference type="Proteomes" id="UP001139353">
    <property type="component" value="Unassembled WGS sequence"/>
</dbReference>
<evidence type="ECO:0000256" key="2">
    <source>
        <dbReference type="ARBA" id="ARBA00023015"/>
    </source>
</evidence>
<dbReference type="FunFam" id="3.40.190.290:FF:000001">
    <property type="entry name" value="Transcriptional regulator, LysR family"/>
    <property type="match status" value="1"/>
</dbReference>
<dbReference type="PROSITE" id="PS50931">
    <property type="entry name" value="HTH_LYSR"/>
    <property type="match status" value="1"/>
</dbReference>
<evidence type="ECO:0000259" key="5">
    <source>
        <dbReference type="PROSITE" id="PS50931"/>
    </source>
</evidence>
<dbReference type="InterPro" id="IPR000847">
    <property type="entry name" value="LysR_HTH_N"/>
</dbReference>
<evidence type="ECO:0000256" key="3">
    <source>
        <dbReference type="ARBA" id="ARBA00023125"/>
    </source>
</evidence>
<reference evidence="6" key="1">
    <citation type="submission" date="2021-11" db="EMBL/GenBank/DDBJ databases">
        <title>BS-T2-15 a new species belonging to the Comamonadaceae family isolated from the soil of a French oak forest.</title>
        <authorList>
            <person name="Mieszkin S."/>
            <person name="Alain K."/>
        </authorList>
    </citation>
    <scope>NUCLEOTIDE SEQUENCE</scope>
    <source>
        <strain evidence="6">BS-T2-15</strain>
    </source>
</reference>
<dbReference type="SUPFAM" id="SSF53850">
    <property type="entry name" value="Periplasmic binding protein-like II"/>
    <property type="match status" value="1"/>
</dbReference>
<dbReference type="EMBL" id="JAJLJH010000001">
    <property type="protein sequence ID" value="MCK9685048.1"/>
    <property type="molecule type" value="Genomic_DNA"/>
</dbReference>
<organism evidence="6 7">
    <name type="scientific">Scleromatobacter humisilvae</name>
    <dbReference type="NCBI Taxonomy" id="2897159"/>
    <lineage>
        <taxon>Bacteria</taxon>
        <taxon>Pseudomonadati</taxon>
        <taxon>Pseudomonadota</taxon>
        <taxon>Betaproteobacteria</taxon>
        <taxon>Burkholderiales</taxon>
        <taxon>Sphaerotilaceae</taxon>
        <taxon>Scleromatobacter</taxon>
    </lineage>
</organism>
<dbReference type="Pfam" id="PF00126">
    <property type="entry name" value="HTH_1"/>
    <property type="match status" value="1"/>
</dbReference>
<dbReference type="AlphaFoldDB" id="A0A9X1YHY3"/>
<name>A0A9X1YHY3_9BURK</name>
<comment type="caution">
    <text evidence="6">The sequence shown here is derived from an EMBL/GenBank/DDBJ whole genome shotgun (WGS) entry which is preliminary data.</text>
</comment>
<evidence type="ECO:0000313" key="6">
    <source>
        <dbReference type="EMBL" id="MCK9685048.1"/>
    </source>
</evidence>
<sequence length="300" mass="32408">MSADLQDMDLFVRAVAAGSLSAAGRELGLSPAVASKRLARLEARLGARLLQRSSRRLSLTDGGALYLERCQAILADVAEAEDLLGSDDSRLRGNLRVSATSALGRRWVGPAVAAFAAKHPELAIHLSLSDRLVDLVESGVDCAVRVGPLADDRLIARKLADNRRVVCATPKYLKAHGTPATPAELARHACLVLSAGPALHADWRFRPPHGAATHVRVRGRLVSDNGQQVHDWMLAGHGLARRSIWDVADELASGRLVEVLRDWSDEDAPISAIYASRRHLPRRTRLFIDALAAHFARAAP</sequence>
<dbReference type="InterPro" id="IPR058163">
    <property type="entry name" value="LysR-type_TF_proteobact-type"/>
</dbReference>
<feature type="domain" description="HTH lysR-type" evidence="5">
    <location>
        <begin position="1"/>
        <end position="60"/>
    </location>
</feature>